<dbReference type="AlphaFoldDB" id="A0A918FB43"/>
<evidence type="ECO:0000259" key="1">
    <source>
        <dbReference type="PROSITE" id="PS51695"/>
    </source>
</evidence>
<dbReference type="Proteomes" id="UP000603865">
    <property type="component" value="Unassembled WGS sequence"/>
</dbReference>
<keyword evidence="3" id="KW-1185">Reference proteome</keyword>
<reference evidence="2" key="1">
    <citation type="journal article" date="2014" name="Int. J. Syst. Evol. Microbiol.">
        <title>Complete genome sequence of Corynebacterium casei LMG S-19264T (=DSM 44701T), isolated from a smear-ripened cheese.</title>
        <authorList>
            <consortium name="US DOE Joint Genome Institute (JGI-PGF)"/>
            <person name="Walter F."/>
            <person name="Albersmeier A."/>
            <person name="Kalinowski J."/>
            <person name="Ruckert C."/>
        </authorList>
    </citation>
    <scope>NUCLEOTIDE SEQUENCE</scope>
    <source>
        <strain evidence="2">JCM 31311</strain>
    </source>
</reference>
<comment type="caution">
    <text evidence="2">The sequence shown here is derived from an EMBL/GenBank/DDBJ whole genome shotgun (WGS) entry which is preliminary data.</text>
</comment>
<dbReference type="GO" id="GO:0006508">
    <property type="term" value="P:proteolysis"/>
    <property type="evidence" value="ECO:0007669"/>
    <property type="project" value="InterPro"/>
</dbReference>
<dbReference type="Gene3D" id="3.40.50.200">
    <property type="entry name" value="Peptidase S8/S53 domain"/>
    <property type="match status" value="1"/>
</dbReference>
<accession>A0A918FB43</accession>
<dbReference type="EMBL" id="BMQL01000021">
    <property type="protein sequence ID" value="GGR18059.1"/>
    <property type="molecule type" value="Genomic_DNA"/>
</dbReference>
<organism evidence="2 3">
    <name type="scientific">Deinococcus ruber</name>
    <dbReference type="NCBI Taxonomy" id="1848197"/>
    <lineage>
        <taxon>Bacteria</taxon>
        <taxon>Thermotogati</taxon>
        <taxon>Deinococcota</taxon>
        <taxon>Deinococci</taxon>
        <taxon>Deinococcales</taxon>
        <taxon>Deinococcaceae</taxon>
        <taxon>Deinococcus</taxon>
    </lineage>
</organism>
<dbReference type="GO" id="GO:0004252">
    <property type="term" value="F:serine-type endopeptidase activity"/>
    <property type="evidence" value="ECO:0007669"/>
    <property type="project" value="InterPro"/>
</dbReference>
<dbReference type="SUPFAM" id="SSF52743">
    <property type="entry name" value="Subtilisin-like"/>
    <property type="match status" value="1"/>
</dbReference>
<dbReference type="InterPro" id="IPR036852">
    <property type="entry name" value="Peptidase_S8/S53_dom_sf"/>
</dbReference>
<feature type="domain" description="Peptidase S53" evidence="1">
    <location>
        <begin position="1"/>
        <end position="332"/>
    </location>
</feature>
<gene>
    <name evidence="2" type="ORF">GCM10008957_33540</name>
</gene>
<dbReference type="InterPro" id="IPR050819">
    <property type="entry name" value="Tripeptidyl-peptidase_I"/>
</dbReference>
<protein>
    <recommendedName>
        <fullName evidence="1">Peptidase S53 domain-containing protein</fullName>
    </recommendedName>
</protein>
<dbReference type="PANTHER" id="PTHR14218:SF15">
    <property type="entry name" value="TRIPEPTIDYL-PEPTIDASE 1"/>
    <property type="match status" value="1"/>
</dbReference>
<name>A0A918FB43_9DEIO</name>
<dbReference type="CDD" id="cd04056">
    <property type="entry name" value="Peptidases_S53"/>
    <property type="match status" value="1"/>
</dbReference>
<evidence type="ECO:0000313" key="2">
    <source>
        <dbReference type="EMBL" id="GGR18059.1"/>
    </source>
</evidence>
<proteinExistence type="predicted"/>
<sequence length="332" mass="33151">MRAAYGFNAASSTGAGQTIAIVDAYDDPSIANDLAVFKAQYGITGCNLTKVNQSGGTKLPRTNSGWAQEISLDVEWACAIAPGANILLVEASSASLSNLLAGVDYAAKHANVVSMSFGGGDTGSSSYDTHFNVPGKSFVASSGDNGTGASYPATSPFVLAVGGTTLPLNADGSRAGAETVWSGSGGGVSTSESEPAYQSAFPIPNTGGKRGIPDVAYNADPQTGVAVYDSTPNQGSSGWLVFGGTSAGAPQWAALIALTDAGRSTPVATSSASTSPYYNAATASVYTSNYTDITSGTNGTCGSVCTAAVGYDFATGVGSPKAASLISYLQSH</sequence>
<dbReference type="InterPro" id="IPR030400">
    <property type="entry name" value="Sedolisin_dom"/>
</dbReference>
<evidence type="ECO:0000313" key="3">
    <source>
        <dbReference type="Proteomes" id="UP000603865"/>
    </source>
</evidence>
<dbReference type="GO" id="GO:0008240">
    <property type="term" value="F:tripeptidyl-peptidase activity"/>
    <property type="evidence" value="ECO:0007669"/>
    <property type="project" value="TreeGrafter"/>
</dbReference>
<dbReference type="PROSITE" id="PS51695">
    <property type="entry name" value="SEDOLISIN"/>
    <property type="match status" value="1"/>
</dbReference>
<reference evidence="2" key="2">
    <citation type="submission" date="2020-09" db="EMBL/GenBank/DDBJ databases">
        <authorList>
            <person name="Sun Q."/>
            <person name="Ohkuma M."/>
        </authorList>
    </citation>
    <scope>NUCLEOTIDE SEQUENCE</scope>
    <source>
        <strain evidence="2">JCM 31311</strain>
    </source>
</reference>
<dbReference type="PANTHER" id="PTHR14218">
    <property type="entry name" value="PROTEASE S8 TRIPEPTIDYL PEPTIDASE I CLN2"/>
    <property type="match status" value="1"/>
</dbReference>